<dbReference type="PATRIC" id="fig|1219045.3.peg.734"/>
<dbReference type="InterPro" id="IPR036388">
    <property type="entry name" value="WH-like_DNA-bd_sf"/>
</dbReference>
<dbReference type="EMBL" id="JFZA02000003">
    <property type="protein sequence ID" value="KFG91520.1"/>
    <property type="molecule type" value="Genomic_DNA"/>
</dbReference>
<dbReference type="STRING" id="76947.GCA_002080435_03603"/>
<comment type="caution">
    <text evidence="5">The sequence shown here is derived from an EMBL/GenBank/DDBJ whole genome shotgun (WGS) entry which is preliminary data.</text>
</comment>
<sequence>MANRIRDCGRLDDLTRFAQECARAGNLGDLQGTIDAAVRELGFRWFTLLHNVDLRHGGGQRLFLTTYPPAWLEEVLEERHYIEDPIHAACARTPSGLAWDRVGDVLELSSRQRSILKRARDHDLAAGYSLPIRTPGEPEAIFTVARPRDEPLDAAEILTARLLGSVAYDRARELLGEEIRTLAFVSLSPRQVECIAFVAQGKSDWEIAQILGLSRDTVHEYVESARRRYGVRRRTQLVLRAVRDGHLNMDALL</sequence>
<evidence type="ECO:0000259" key="4">
    <source>
        <dbReference type="PROSITE" id="PS50043"/>
    </source>
</evidence>
<dbReference type="SUPFAM" id="SSF46894">
    <property type="entry name" value="C-terminal effector domain of the bipartite response regulators"/>
    <property type="match status" value="1"/>
</dbReference>
<evidence type="ECO:0000256" key="2">
    <source>
        <dbReference type="ARBA" id="ARBA00023125"/>
    </source>
</evidence>
<gene>
    <name evidence="5" type="ORF">BV98_000717</name>
</gene>
<dbReference type="AlphaFoldDB" id="A0A086PDQ2"/>
<dbReference type="GO" id="GO:0003677">
    <property type="term" value="F:DNA binding"/>
    <property type="evidence" value="ECO:0007669"/>
    <property type="project" value="UniProtKB-KW"/>
</dbReference>
<keyword evidence="6" id="KW-1185">Reference proteome</keyword>
<organism evidence="5 6">
    <name type="scientific">Sphingobium herbicidovorans (strain ATCC 700291 / DSM 11019 / CCUG 56400 / KCTC 2939 / LMG 18315 / NBRC 16415 / MH)</name>
    <name type="common">Sphingomonas herbicidovorans</name>
    <dbReference type="NCBI Taxonomy" id="1219045"/>
    <lineage>
        <taxon>Bacteria</taxon>
        <taxon>Pseudomonadati</taxon>
        <taxon>Pseudomonadota</taxon>
        <taxon>Alphaproteobacteria</taxon>
        <taxon>Sphingomonadales</taxon>
        <taxon>Sphingomonadaceae</taxon>
        <taxon>Sphingobium</taxon>
    </lineage>
</organism>
<dbReference type="RefSeq" id="WP_022684250.1">
    <property type="nucleotide sequence ID" value="NZ_BCZD01000020.1"/>
</dbReference>
<dbReference type="Pfam" id="PF03472">
    <property type="entry name" value="Autoind_bind"/>
    <property type="match status" value="1"/>
</dbReference>
<evidence type="ECO:0000256" key="1">
    <source>
        <dbReference type="ARBA" id="ARBA00023015"/>
    </source>
</evidence>
<dbReference type="Proteomes" id="UP000024284">
    <property type="component" value="Unassembled WGS sequence"/>
</dbReference>
<name>A0A086PDQ2_SPHHM</name>
<dbReference type="InterPro" id="IPR000792">
    <property type="entry name" value="Tscrpt_reg_LuxR_C"/>
</dbReference>
<dbReference type="Pfam" id="PF00196">
    <property type="entry name" value="GerE"/>
    <property type="match status" value="1"/>
</dbReference>
<dbReference type="eggNOG" id="COG2197">
    <property type="taxonomic scope" value="Bacteria"/>
</dbReference>
<dbReference type="InterPro" id="IPR036693">
    <property type="entry name" value="TF_LuxR_autoind-bd_dom_sf"/>
</dbReference>
<dbReference type="CDD" id="cd06170">
    <property type="entry name" value="LuxR_C_like"/>
    <property type="match status" value="1"/>
</dbReference>
<dbReference type="InterPro" id="IPR005143">
    <property type="entry name" value="TF_LuxR_autoind-bd_dom"/>
</dbReference>
<protein>
    <submittedName>
        <fullName evidence="5">Autoinducer-binding domain-containing protein</fullName>
    </submittedName>
</protein>
<dbReference type="Gene3D" id="3.30.450.80">
    <property type="entry name" value="Transcription factor LuxR-like, autoinducer-binding domain"/>
    <property type="match status" value="1"/>
</dbReference>
<feature type="domain" description="HTH luxR-type" evidence="4">
    <location>
        <begin position="180"/>
        <end position="245"/>
    </location>
</feature>
<keyword evidence="1" id="KW-0805">Transcription regulation</keyword>
<dbReference type="SMART" id="SM00421">
    <property type="entry name" value="HTH_LUXR"/>
    <property type="match status" value="1"/>
</dbReference>
<dbReference type="SUPFAM" id="SSF75516">
    <property type="entry name" value="Pheromone-binding domain of LuxR-like quorum-sensing transcription factors"/>
    <property type="match status" value="1"/>
</dbReference>
<evidence type="ECO:0000313" key="5">
    <source>
        <dbReference type="EMBL" id="KFG91520.1"/>
    </source>
</evidence>
<dbReference type="PROSITE" id="PS50043">
    <property type="entry name" value="HTH_LUXR_2"/>
    <property type="match status" value="1"/>
</dbReference>
<evidence type="ECO:0000313" key="6">
    <source>
        <dbReference type="Proteomes" id="UP000024284"/>
    </source>
</evidence>
<proteinExistence type="predicted"/>
<dbReference type="PANTHER" id="PTHR44688:SF16">
    <property type="entry name" value="DNA-BINDING TRANSCRIPTIONAL ACTIVATOR DEVR_DOSR"/>
    <property type="match status" value="1"/>
</dbReference>
<dbReference type="Gene3D" id="1.10.10.10">
    <property type="entry name" value="Winged helix-like DNA-binding domain superfamily/Winged helix DNA-binding domain"/>
    <property type="match status" value="1"/>
</dbReference>
<keyword evidence="2" id="KW-0238">DNA-binding</keyword>
<reference evidence="5" key="1">
    <citation type="submission" date="2014-08" db="EMBL/GenBank/DDBJ databases">
        <title>Draft genome sequences of Sphingobium herbicidovorans.</title>
        <authorList>
            <person name="Gan H.M."/>
            <person name="Gan H.Y."/>
            <person name="Savka M.A."/>
        </authorList>
    </citation>
    <scope>NUCLEOTIDE SEQUENCE [LARGE SCALE GENOMIC DNA]</scope>
    <source>
        <strain evidence="5">NBRC 16415</strain>
    </source>
</reference>
<dbReference type="PRINTS" id="PR00038">
    <property type="entry name" value="HTHLUXR"/>
</dbReference>
<keyword evidence="3" id="KW-0804">Transcription</keyword>
<dbReference type="OrthoDB" id="3170288at2"/>
<dbReference type="GO" id="GO:0006355">
    <property type="term" value="P:regulation of DNA-templated transcription"/>
    <property type="evidence" value="ECO:0007669"/>
    <property type="project" value="InterPro"/>
</dbReference>
<dbReference type="InterPro" id="IPR016032">
    <property type="entry name" value="Sig_transdc_resp-reg_C-effctor"/>
</dbReference>
<evidence type="ECO:0000256" key="3">
    <source>
        <dbReference type="ARBA" id="ARBA00023163"/>
    </source>
</evidence>
<dbReference type="PANTHER" id="PTHR44688">
    <property type="entry name" value="DNA-BINDING TRANSCRIPTIONAL ACTIVATOR DEVR_DOSR"/>
    <property type="match status" value="1"/>
</dbReference>
<accession>A0A086PDQ2</accession>